<keyword evidence="3" id="KW-1003">Cell membrane</keyword>
<sequence length="190" mass="20757">MHSSIGRSRGFTLVEILVVIVIIASLAGMATLSMGSSGKRVWTNEAQRLAALLQLVADRALIDKIHYGVVLEQASYSVVRFEPETMTWLPLDSVVAGTRASRFATHELPEIVRLEVIMQAELPAAESTEFAEERDAEEKVTPQFVALSSGEVLPVEVAMFLVEGGEDALGVTISYTSFNGLQLEWQADDF</sequence>
<dbReference type="RefSeq" id="WP_252467795.1">
    <property type="nucleotide sequence ID" value="NZ_JALBWM010000050.1"/>
</dbReference>
<dbReference type="Gene3D" id="3.55.40.10">
    <property type="entry name" value="minor pseudopilin epsh domain"/>
    <property type="match status" value="1"/>
</dbReference>
<reference evidence="11" key="1">
    <citation type="journal article" date="2022" name="Arch. Microbiol.">
        <title>Microbulbifer okhotskensis sp. nov., isolated from a deep bottom sediment of the Okhotsk Sea.</title>
        <authorList>
            <person name="Romanenko L."/>
            <person name="Kurilenko V."/>
            <person name="Otstavnykh N."/>
            <person name="Velansky P."/>
            <person name="Isaeva M."/>
            <person name="Mikhailov V."/>
        </authorList>
    </citation>
    <scope>NUCLEOTIDE SEQUENCE</scope>
    <source>
        <strain evidence="11">OS29</strain>
    </source>
</reference>
<dbReference type="PROSITE" id="PS00409">
    <property type="entry name" value="PROKAR_NTER_METHYL"/>
    <property type="match status" value="1"/>
</dbReference>
<dbReference type="GO" id="GO:0015627">
    <property type="term" value="C:type II protein secretion system complex"/>
    <property type="evidence" value="ECO:0007669"/>
    <property type="project" value="InterPro"/>
</dbReference>
<dbReference type="AlphaFoldDB" id="A0A9X2ENX1"/>
<dbReference type="GO" id="GO:0015628">
    <property type="term" value="P:protein secretion by the type II secretion system"/>
    <property type="evidence" value="ECO:0007669"/>
    <property type="project" value="InterPro"/>
</dbReference>
<organism evidence="11 12">
    <name type="scientific">Microbulbifer okhotskensis</name>
    <dbReference type="NCBI Taxonomy" id="2926617"/>
    <lineage>
        <taxon>Bacteria</taxon>
        <taxon>Pseudomonadati</taxon>
        <taxon>Pseudomonadota</taxon>
        <taxon>Gammaproteobacteria</taxon>
        <taxon>Cellvibrionales</taxon>
        <taxon>Microbulbiferaceae</taxon>
        <taxon>Microbulbifer</taxon>
    </lineage>
</organism>
<evidence type="ECO:0000256" key="4">
    <source>
        <dbReference type="ARBA" id="ARBA00022481"/>
    </source>
</evidence>
<keyword evidence="7 10" id="KW-1133">Transmembrane helix</keyword>
<dbReference type="EMBL" id="JALBWM010000050">
    <property type="protein sequence ID" value="MCO1335124.1"/>
    <property type="molecule type" value="Genomic_DNA"/>
</dbReference>
<dbReference type="NCBIfam" id="TIGR02532">
    <property type="entry name" value="IV_pilin_GFxxxE"/>
    <property type="match status" value="1"/>
</dbReference>
<evidence type="ECO:0000256" key="6">
    <source>
        <dbReference type="ARBA" id="ARBA00022692"/>
    </source>
</evidence>
<proteinExistence type="predicted"/>
<evidence type="ECO:0000256" key="9">
    <source>
        <dbReference type="ARBA" id="ARBA00030775"/>
    </source>
</evidence>
<accession>A0A9X2ENX1</accession>
<evidence type="ECO:0000256" key="1">
    <source>
        <dbReference type="ARBA" id="ARBA00004377"/>
    </source>
</evidence>
<dbReference type="NCBIfam" id="TIGR01708">
    <property type="entry name" value="typeII_sec_gspH"/>
    <property type="match status" value="1"/>
</dbReference>
<keyword evidence="12" id="KW-1185">Reference proteome</keyword>
<evidence type="ECO:0000256" key="7">
    <source>
        <dbReference type="ARBA" id="ARBA00022989"/>
    </source>
</evidence>
<dbReference type="InterPro" id="IPR049875">
    <property type="entry name" value="TypeII_GspH"/>
</dbReference>
<evidence type="ECO:0000313" key="12">
    <source>
        <dbReference type="Proteomes" id="UP001139028"/>
    </source>
</evidence>
<gene>
    <name evidence="11" type="primary">gspH</name>
    <name evidence="11" type="ORF">MO867_12360</name>
</gene>
<evidence type="ECO:0000256" key="2">
    <source>
        <dbReference type="ARBA" id="ARBA00021549"/>
    </source>
</evidence>
<dbReference type="InterPro" id="IPR002416">
    <property type="entry name" value="T2SS_protein-GspH"/>
</dbReference>
<dbReference type="Proteomes" id="UP001139028">
    <property type="component" value="Unassembled WGS sequence"/>
</dbReference>
<dbReference type="Pfam" id="PF07963">
    <property type="entry name" value="N_methyl"/>
    <property type="match status" value="1"/>
</dbReference>
<feature type="transmembrane region" description="Helical" evidence="10">
    <location>
        <begin position="12"/>
        <end position="34"/>
    </location>
</feature>
<evidence type="ECO:0000256" key="5">
    <source>
        <dbReference type="ARBA" id="ARBA00022519"/>
    </source>
</evidence>
<dbReference type="InterPro" id="IPR012902">
    <property type="entry name" value="N_methyl_site"/>
</dbReference>
<evidence type="ECO:0000256" key="8">
    <source>
        <dbReference type="ARBA" id="ARBA00023136"/>
    </source>
</evidence>
<name>A0A9X2ENX1_9GAMM</name>
<dbReference type="SUPFAM" id="SSF54523">
    <property type="entry name" value="Pili subunits"/>
    <property type="match status" value="1"/>
</dbReference>
<dbReference type="GO" id="GO:0005886">
    <property type="term" value="C:plasma membrane"/>
    <property type="evidence" value="ECO:0007669"/>
    <property type="project" value="UniProtKB-SubCell"/>
</dbReference>
<comment type="caution">
    <text evidence="11">The sequence shown here is derived from an EMBL/GenBank/DDBJ whole genome shotgun (WGS) entry which is preliminary data.</text>
</comment>
<keyword evidence="8 10" id="KW-0472">Membrane</keyword>
<evidence type="ECO:0000256" key="3">
    <source>
        <dbReference type="ARBA" id="ARBA00022475"/>
    </source>
</evidence>
<dbReference type="InterPro" id="IPR045584">
    <property type="entry name" value="Pilin-like"/>
</dbReference>
<dbReference type="PRINTS" id="PR00885">
    <property type="entry name" value="BCTERIALGSPH"/>
</dbReference>
<protein>
    <recommendedName>
        <fullName evidence="2">Type II secretion system protein H</fullName>
    </recommendedName>
    <alternativeName>
        <fullName evidence="9">General secretion pathway protein H</fullName>
    </alternativeName>
</protein>
<evidence type="ECO:0000256" key="10">
    <source>
        <dbReference type="SAM" id="Phobius"/>
    </source>
</evidence>
<evidence type="ECO:0000313" key="11">
    <source>
        <dbReference type="EMBL" id="MCO1335124.1"/>
    </source>
</evidence>
<keyword evidence="6 10" id="KW-0812">Transmembrane</keyword>
<keyword evidence="5" id="KW-0997">Cell inner membrane</keyword>
<comment type="subcellular location">
    <subcellularLocation>
        <location evidence="1">Cell inner membrane</location>
        <topology evidence="1">Single-pass membrane protein</topology>
    </subcellularLocation>
</comment>
<keyword evidence="4" id="KW-0488">Methylation</keyword>